<dbReference type="EMBL" id="CP126213">
    <property type="protein sequence ID" value="WIA15327.1"/>
    <property type="molecule type" value="Genomic_DNA"/>
</dbReference>
<dbReference type="SUPFAM" id="SSF49998">
    <property type="entry name" value="Amine oxidase catalytic domain"/>
    <property type="match status" value="1"/>
</dbReference>
<sequence>MEPAVWNNKDASSSKTLVDARDHPLDQLTPAEISRASAAVRRHAAAAGVTGALRFNTIMLQEPPKAELLAYQQRRGPRPERRALVWVLNPPCGDFYEAVVALPEGVAAAAAAAADVVRAWTKVEGVQPTTTPDDCSLAEHIIMADPRIRQLLAERYGITDPDLVVFDPWSLHGTPEQYKGRRLMQGYLYVRTCKEDNEYAHPLDLCPLVDLNLGKVIHVDMYDAPAVMPPTLVNYHRDLAKATTGQEWRADMRPINITQPQGPSFSIEGNLISWQKWHIRVGFNAREGLVLHQVGWQDGGRLRPVLHRASLSEMTVPYGDPNYPYIRKCAMDCGDYGMGLTANSLALGCDCLGHIKYFDGVVSNAQGEALVIPKAVCVHEEDAGMLWKHTDTRLGHVEVRRNRRLVLSQVSTFANYEYGMFWYFYLDGTIQLEMKLTGILSTSVSDLTAKDLPFGITVAPGVVASNHQHLFCVRIDPAVDDADGGKGLVVAEVNAEPLPFGPDNPHGNAFRVTETPLLSVHSAMRMAKPEAGRAWKIKNPAVINPITGQPVSFKLIPQTNCPMLMQPDSLVGKRAFFAQKHLFVTPHVDGQLYAAGDHVVQSEDCLGLKQWTKEDKSLLGADPVLWYSFGVTHLPRLEDFPVMPVETVGFMMKPYGFFTWNPTLDVPPERNEASREELTPAARSGAAGMRARL</sequence>
<keyword evidence="8 11" id="KW-0560">Oxidoreductase</keyword>
<organism evidence="16 17">
    <name type="scientific">Tetradesmus obliquus</name>
    <name type="common">Green alga</name>
    <name type="synonym">Acutodesmus obliquus</name>
    <dbReference type="NCBI Taxonomy" id="3088"/>
    <lineage>
        <taxon>Eukaryota</taxon>
        <taxon>Viridiplantae</taxon>
        <taxon>Chlorophyta</taxon>
        <taxon>core chlorophytes</taxon>
        <taxon>Chlorophyceae</taxon>
        <taxon>CS clade</taxon>
        <taxon>Sphaeropleales</taxon>
        <taxon>Scenedesmaceae</taxon>
        <taxon>Tetradesmus</taxon>
    </lineage>
</organism>
<keyword evidence="7 11" id="KW-0801">TPQ</keyword>
<protein>
    <recommendedName>
        <fullName evidence="11">Amine oxidase</fullName>
        <ecNumber evidence="11">1.4.3.-</ecNumber>
    </recommendedName>
</protein>
<dbReference type="PROSITE" id="PS01164">
    <property type="entry name" value="COPPER_AMINE_OXID_1"/>
    <property type="match status" value="1"/>
</dbReference>
<proteinExistence type="inferred from homology"/>
<comment type="cofactor">
    <cofactor evidence="2">
        <name>Mn(2+)</name>
        <dbReference type="ChEBI" id="CHEBI:29035"/>
    </cofactor>
</comment>
<comment type="cofactor">
    <cofactor evidence="1">
        <name>Cu cation</name>
        <dbReference type="ChEBI" id="CHEBI:23378"/>
    </cofactor>
</comment>
<gene>
    <name evidence="16" type="ORF">OEZ85_001993</name>
</gene>
<evidence type="ECO:0000256" key="1">
    <source>
        <dbReference type="ARBA" id="ARBA00001935"/>
    </source>
</evidence>
<feature type="region of interest" description="Disordered" evidence="12">
    <location>
        <begin position="668"/>
        <end position="693"/>
    </location>
</feature>
<evidence type="ECO:0000259" key="15">
    <source>
        <dbReference type="Pfam" id="PF02728"/>
    </source>
</evidence>
<dbReference type="InterPro" id="IPR016182">
    <property type="entry name" value="Cu_amine_oxidase_N-reg"/>
</dbReference>
<evidence type="ECO:0000256" key="6">
    <source>
        <dbReference type="ARBA" id="ARBA00022723"/>
    </source>
</evidence>
<dbReference type="InterPro" id="IPR036460">
    <property type="entry name" value="Cu_amine_oxidase_C_sf"/>
</dbReference>
<feature type="compositionally biased region" description="Low complexity" evidence="12">
    <location>
        <begin position="681"/>
        <end position="693"/>
    </location>
</feature>
<feature type="domain" description="Copper amine oxidase catalytic" evidence="13">
    <location>
        <begin position="255"/>
        <end position="664"/>
    </location>
</feature>
<keyword evidence="9 11" id="KW-0186">Copper</keyword>
<evidence type="ECO:0000259" key="13">
    <source>
        <dbReference type="Pfam" id="PF01179"/>
    </source>
</evidence>
<evidence type="ECO:0000313" key="17">
    <source>
        <dbReference type="Proteomes" id="UP001244341"/>
    </source>
</evidence>
<dbReference type="Proteomes" id="UP001244341">
    <property type="component" value="Chromosome 6b"/>
</dbReference>
<dbReference type="InterPro" id="IPR015800">
    <property type="entry name" value="Cu_amine_oxidase_N2"/>
</dbReference>
<keyword evidence="6 11" id="KW-0479">Metal-binding</keyword>
<dbReference type="NCBIfam" id="NF008559">
    <property type="entry name" value="PRK11504.1"/>
    <property type="match status" value="1"/>
</dbReference>
<comment type="cofactor">
    <cofactor evidence="11">
        <name>Cu cation</name>
        <dbReference type="ChEBI" id="CHEBI:23378"/>
    </cofactor>
    <text evidence="11">Contains 1 topaquinone per subunit.</text>
</comment>
<comment type="PTM">
    <text evidence="11">Topaquinone (TPQ) is generated by copper-dependent autoxidation of a specific tyrosyl residue.</text>
</comment>
<dbReference type="InterPro" id="IPR015798">
    <property type="entry name" value="Cu_amine_oxidase_C"/>
</dbReference>
<evidence type="ECO:0000256" key="4">
    <source>
        <dbReference type="ARBA" id="ARBA00007983"/>
    </source>
</evidence>
<feature type="region of interest" description="Disordered" evidence="12">
    <location>
        <begin position="1"/>
        <end position="22"/>
    </location>
</feature>
<evidence type="ECO:0000313" key="16">
    <source>
        <dbReference type="EMBL" id="WIA15327.1"/>
    </source>
</evidence>
<evidence type="ECO:0000256" key="9">
    <source>
        <dbReference type="ARBA" id="ARBA00023008"/>
    </source>
</evidence>
<evidence type="ECO:0000256" key="2">
    <source>
        <dbReference type="ARBA" id="ARBA00001936"/>
    </source>
</evidence>
<dbReference type="InterPro" id="IPR000269">
    <property type="entry name" value="Cu_amine_oxidase"/>
</dbReference>
<dbReference type="Pfam" id="PF02727">
    <property type="entry name" value="Cu_amine_oxidN2"/>
    <property type="match status" value="1"/>
</dbReference>
<dbReference type="InterPro" id="IPR049948">
    <property type="entry name" value="Cu_Am_ox_TPQ-bd"/>
</dbReference>
<evidence type="ECO:0000256" key="5">
    <source>
        <dbReference type="ARBA" id="ARBA00011738"/>
    </source>
</evidence>
<reference evidence="16 17" key="1">
    <citation type="submission" date="2023-05" db="EMBL/GenBank/DDBJ databases">
        <title>A 100% complete, gapless, phased diploid assembly of the Scenedesmus obliquus UTEX 3031 genome.</title>
        <authorList>
            <person name="Biondi T.C."/>
            <person name="Hanschen E.R."/>
            <person name="Kwon T."/>
            <person name="Eng W."/>
            <person name="Kruse C.P.S."/>
            <person name="Koehler S.I."/>
            <person name="Kunde Y."/>
            <person name="Gleasner C.D."/>
            <person name="You Mak K.T."/>
            <person name="Polle J."/>
            <person name="Hovde B.T."/>
            <person name="Starkenburg S.R."/>
        </authorList>
    </citation>
    <scope>NUCLEOTIDE SEQUENCE [LARGE SCALE GENOMIC DNA]</scope>
    <source>
        <strain evidence="16 17">DOE0152z</strain>
    </source>
</reference>
<dbReference type="Gene3D" id="3.10.450.40">
    <property type="match status" value="2"/>
</dbReference>
<evidence type="ECO:0000256" key="8">
    <source>
        <dbReference type="ARBA" id="ARBA00023002"/>
    </source>
</evidence>
<comment type="cofactor">
    <cofactor evidence="3">
        <name>Zn(2+)</name>
        <dbReference type="ChEBI" id="CHEBI:29105"/>
    </cofactor>
</comment>
<evidence type="ECO:0000256" key="7">
    <source>
        <dbReference type="ARBA" id="ARBA00022772"/>
    </source>
</evidence>
<evidence type="ECO:0000256" key="3">
    <source>
        <dbReference type="ARBA" id="ARBA00001947"/>
    </source>
</evidence>
<keyword evidence="17" id="KW-1185">Reference proteome</keyword>
<dbReference type="Gene3D" id="2.70.98.20">
    <property type="entry name" value="Copper amine oxidase, catalytic domain"/>
    <property type="match status" value="1"/>
</dbReference>
<feature type="domain" description="Copper amine oxidase N3-terminal" evidence="15">
    <location>
        <begin position="131"/>
        <end position="220"/>
    </location>
</feature>
<evidence type="ECO:0000259" key="14">
    <source>
        <dbReference type="Pfam" id="PF02727"/>
    </source>
</evidence>
<dbReference type="Pfam" id="PF02728">
    <property type="entry name" value="Cu_amine_oxidN3"/>
    <property type="match status" value="1"/>
</dbReference>
<name>A0ABY8U246_TETOB</name>
<feature type="domain" description="Copper amine oxidase N2-terminal" evidence="14">
    <location>
        <begin position="23"/>
        <end position="100"/>
    </location>
</feature>
<comment type="similarity">
    <text evidence="4 11">Belongs to the copper/topaquinone oxidase family.</text>
</comment>
<evidence type="ECO:0000256" key="10">
    <source>
        <dbReference type="ARBA" id="ARBA00023211"/>
    </source>
</evidence>
<dbReference type="EC" id="1.4.3.-" evidence="11"/>
<evidence type="ECO:0000256" key="11">
    <source>
        <dbReference type="RuleBase" id="RU000672"/>
    </source>
</evidence>
<accession>A0ABY8U246</accession>
<dbReference type="PANTHER" id="PTHR10638">
    <property type="entry name" value="COPPER AMINE OXIDASE"/>
    <property type="match status" value="1"/>
</dbReference>
<dbReference type="InterPro" id="IPR015802">
    <property type="entry name" value="Cu_amine_oxidase_N3"/>
</dbReference>
<evidence type="ECO:0000256" key="12">
    <source>
        <dbReference type="SAM" id="MobiDB-lite"/>
    </source>
</evidence>
<keyword evidence="10" id="KW-0464">Manganese</keyword>
<dbReference type="Pfam" id="PF01179">
    <property type="entry name" value="Cu_amine_oxid"/>
    <property type="match status" value="1"/>
</dbReference>
<dbReference type="SUPFAM" id="SSF54416">
    <property type="entry name" value="Amine oxidase N-terminal region"/>
    <property type="match status" value="2"/>
</dbReference>
<dbReference type="PANTHER" id="PTHR10638:SF86">
    <property type="entry name" value="COPPER AMINE OXIDASE 1-RELATED"/>
    <property type="match status" value="1"/>
</dbReference>
<feature type="compositionally biased region" description="Basic and acidic residues" evidence="12">
    <location>
        <begin position="668"/>
        <end position="678"/>
    </location>
</feature>
<comment type="subunit">
    <text evidence="5">Homodimer.</text>
</comment>